<dbReference type="EMBL" id="CADEBC010000597">
    <property type="protein sequence ID" value="CAB3258288.1"/>
    <property type="molecule type" value="Genomic_DNA"/>
</dbReference>
<evidence type="ECO:0008006" key="3">
    <source>
        <dbReference type="Google" id="ProtNLM"/>
    </source>
</evidence>
<keyword evidence="2" id="KW-1185">Reference proteome</keyword>
<accession>A0A8S1BI95</accession>
<dbReference type="SUPFAM" id="SSF56219">
    <property type="entry name" value="DNase I-like"/>
    <property type="match status" value="1"/>
</dbReference>
<dbReference type="Gene3D" id="3.60.10.10">
    <property type="entry name" value="Endonuclease/exonuclease/phosphatase"/>
    <property type="match status" value="1"/>
</dbReference>
<dbReference type="AlphaFoldDB" id="A0A8S1BI95"/>
<dbReference type="PANTHER" id="PTHR47510:SF3">
    <property type="entry name" value="ENDO_EXONUCLEASE_PHOSPHATASE DOMAIN-CONTAINING PROTEIN"/>
    <property type="match status" value="1"/>
</dbReference>
<organism evidence="1 2">
    <name type="scientific">Arctia plantaginis</name>
    <name type="common">Wood tiger moth</name>
    <name type="synonym">Phalaena plantaginis</name>
    <dbReference type="NCBI Taxonomy" id="874455"/>
    <lineage>
        <taxon>Eukaryota</taxon>
        <taxon>Metazoa</taxon>
        <taxon>Ecdysozoa</taxon>
        <taxon>Arthropoda</taxon>
        <taxon>Hexapoda</taxon>
        <taxon>Insecta</taxon>
        <taxon>Pterygota</taxon>
        <taxon>Neoptera</taxon>
        <taxon>Endopterygota</taxon>
        <taxon>Lepidoptera</taxon>
        <taxon>Glossata</taxon>
        <taxon>Ditrysia</taxon>
        <taxon>Noctuoidea</taxon>
        <taxon>Erebidae</taxon>
        <taxon>Arctiinae</taxon>
        <taxon>Arctia</taxon>
    </lineage>
</organism>
<reference evidence="1 2" key="1">
    <citation type="submission" date="2020-04" db="EMBL/GenBank/DDBJ databases">
        <authorList>
            <person name="Wallbank WR R."/>
            <person name="Pardo Diaz C."/>
            <person name="Kozak K."/>
            <person name="Martin S."/>
            <person name="Jiggins C."/>
            <person name="Moest M."/>
            <person name="Warren A I."/>
            <person name="Byers J.R.P. K."/>
            <person name="Montejo-Kovacevich G."/>
            <person name="Yen C E."/>
        </authorList>
    </citation>
    <scope>NUCLEOTIDE SEQUENCE [LARGE SCALE GENOMIC DNA]</scope>
</reference>
<proteinExistence type="predicted"/>
<gene>
    <name evidence="1" type="ORF">APLA_LOCUS16394</name>
</gene>
<protein>
    <recommendedName>
        <fullName evidence="3">Endonuclease/exonuclease/phosphatase domain-containing protein</fullName>
    </recommendedName>
</protein>
<comment type="caution">
    <text evidence="1">The sequence shown here is derived from an EMBL/GenBank/DDBJ whole genome shotgun (WGS) entry which is preliminary data.</text>
</comment>
<dbReference type="OrthoDB" id="445826at2759"/>
<dbReference type="Proteomes" id="UP000494106">
    <property type="component" value="Unassembled WGS sequence"/>
</dbReference>
<name>A0A8S1BI95_ARCPL</name>
<sequence length="519" mass="58979">MHDFYEDIDKTLTMKCHSLERLEHCNELLPANVSFMVLSLNIRSIQHNFDELLITLKRMEIYPDVIILSECWLNENTIIPKMTGYDSFSTKKIINKSGGVAAYVRDVWSTSVHEPLCDECNCLQLIINDKLTILGIYRSPSFKNLSTFLSFIDASLININARHYIILAGDINLDICCSTPTDQCSEYLCLMASHQLLPAITLSTRGEACLDHIFIKDKSLSLGMVCRAAITDHDICLVTMTSESLGSFKLPRRTTLKTNKIGIINDLKSVDWAKFYNVVDPEVASLFDKIPKTSMHKNSRTIVINRSQRSMKPWITSGLMRCQRNKLHLESKKKPEDVICQITYKRYRNYLTNLQKRHETNYETQLLKSNIESGNSKKLWKSIKQICNMSKNHSTPIELTKNHPDSVTSLNFCNQYFSNIGRTLADHVLDNLNVLATSLASDYTSSNAPTKGSSFFLQPTDPYEVSKLIDNLKNDKPPGLDAFSPSLIKVIKTYITGPLTHIFNLSLSSGVFPHCWKLR</sequence>
<evidence type="ECO:0000313" key="1">
    <source>
        <dbReference type="EMBL" id="CAB3258288.1"/>
    </source>
</evidence>
<dbReference type="PANTHER" id="PTHR47510">
    <property type="entry name" value="REVERSE TRANSCRIPTASE DOMAIN-CONTAINING PROTEIN"/>
    <property type="match status" value="1"/>
</dbReference>
<evidence type="ECO:0000313" key="2">
    <source>
        <dbReference type="Proteomes" id="UP000494106"/>
    </source>
</evidence>
<dbReference type="InterPro" id="IPR036691">
    <property type="entry name" value="Endo/exonu/phosph_ase_sf"/>
</dbReference>